<evidence type="ECO:0000313" key="1">
    <source>
        <dbReference type="EMBL" id="ENZ82118.1"/>
    </source>
</evidence>
<dbReference type="OrthoDB" id="1434485at2"/>
<dbReference type="AlphaFoldDB" id="R0E9G5"/>
<proteinExistence type="predicted"/>
<comment type="caution">
    <text evidence="1">The sequence shown here is derived from an EMBL/GenBank/DDBJ whole genome shotgun (WGS) entry which is preliminary data.</text>
</comment>
<gene>
    <name evidence="1" type="ORF">OR37_01929</name>
</gene>
<evidence type="ECO:0000313" key="2">
    <source>
        <dbReference type="Proteomes" id="UP000013063"/>
    </source>
</evidence>
<dbReference type="RefSeq" id="WP_004618692.1">
    <property type="nucleotide sequence ID" value="NZ_APMP01000009.1"/>
</dbReference>
<protein>
    <submittedName>
        <fullName evidence="1">Uncharacterized protein</fullName>
    </submittedName>
</protein>
<accession>R0E9G5</accession>
<sequence>MNDKPALWPTMRANSARLYVLIARKAGRAVVFRRGPTKRTLVLTWDLRTDTLVPGQWLKGRIYERRADLSPDGELLVYAAAKGGSELTSWVAVSRPPYLTALALWTEAGMWGGGLFGKDWRSLQLNLLSWEVADKDRSAGSVSSKLRVSRLHPYLDELRLSLMRLQREGWDITLGERKKLPRTARYGYVFDPPIVQTKALRAGWTLVVEMHAANESNGRLYVETASVRGADGVIKAQLGRVDWADIDLKGDIILAREGCLSRLKISQLANDAPSEPSLIADLNDLSFRPLETPAKALRWP</sequence>
<dbReference type="Proteomes" id="UP000013063">
    <property type="component" value="Unassembled WGS sequence"/>
</dbReference>
<dbReference type="eggNOG" id="ENOG502ZBVC">
    <property type="taxonomic scope" value="Bacteria"/>
</dbReference>
<dbReference type="PATRIC" id="fig|1292034.3.peg.1916"/>
<name>R0E9G5_CAUVI</name>
<reference evidence="1 2" key="1">
    <citation type="journal article" date="2013" name="Genome Announc.">
        <title>Draft Genome Sequence for Caulobacter sp. Strain OR37, a Bacterium Tolerant to Heavy Metals.</title>
        <authorList>
            <person name="Utturkar S.M."/>
            <person name="Bollmann A."/>
            <person name="Brzoska R.M."/>
            <person name="Klingeman D.M."/>
            <person name="Epstein S.E."/>
            <person name="Palumbo A.V."/>
            <person name="Brown S.D."/>
        </authorList>
    </citation>
    <scope>NUCLEOTIDE SEQUENCE [LARGE SCALE GENOMIC DNA]</scope>
    <source>
        <strain evidence="1 2">OR37</strain>
    </source>
</reference>
<dbReference type="EMBL" id="APMP01000009">
    <property type="protein sequence ID" value="ENZ82118.1"/>
    <property type="molecule type" value="Genomic_DNA"/>
</dbReference>
<keyword evidence="2" id="KW-1185">Reference proteome</keyword>
<organism evidence="1 2">
    <name type="scientific">Caulobacter vibrioides OR37</name>
    <dbReference type="NCBI Taxonomy" id="1292034"/>
    <lineage>
        <taxon>Bacteria</taxon>
        <taxon>Pseudomonadati</taxon>
        <taxon>Pseudomonadota</taxon>
        <taxon>Alphaproteobacteria</taxon>
        <taxon>Caulobacterales</taxon>
        <taxon>Caulobacteraceae</taxon>
        <taxon>Caulobacter</taxon>
    </lineage>
</organism>